<proteinExistence type="predicted"/>
<gene>
    <name evidence="2" type="ORF">B296_00059258</name>
</gene>
<reference evidence="2 3" key="1">
    <citation type="journal article" date="2014" name="Agronomy (Basel)">
        <title>A Draft Genome Sequence for Ensete ventricosum, the Drought-Tolerant Tree Against Hunger.</title>
        <authorList>
            <person name="Harrison J."/>
            <person name="Moore K.A."/>
            <person name="Paszkiewicz K."/>
            <person name="Jones T."/>
            <person name="Grant M."/>
            <person name="Ambacheew D."/>
            <person name="Muzemil S."/>
            <person name="Studholme D.J."/>
        </authorList>
    </citation>
    <scope>NUCLEOTIDE SEQUENCE [LARGE SCALE GENOMIC DNA]</scope>
</reference>
<accession>A0A426WVW3</accession>
<dbReference type="Proteomes" id="UP000287651">
    <property type="component" value="Unassembled WGS sequence"/>
</dbReference>
<name>A0A426WVW3_ENSVE</name>
<feature type="region of interest" description="Disordered" evidence="1">
    <location>
        <begin position="14"/>
        <end position="40"/>
    </location>
</feature>
<sequence>AKIKLRHQAEFGQCSGTSSGVRLGDSPKGSGSSLEARWEITKRRPDDLPQECRRLPDWQKLGLSFSLWSLSVVIIES</sequence>
<dbReference type="AlphaFoldDB" id="A0A426WVW3"/>
<organism evidence="2 3">
    <name type="scientific">Ensete ventricosum</name>
    <name type="common">Abyssinian banana</name>
    <name type="synonym">Musa ensete</name>
    <dbReference type="NCBI Taxonomy" id="4639"/>
    <lineage>
        <taxon>Eukaryota</taxon>
        <taxon>Viridiplantae</taxon>
        <taxon>Streptophyta</taxon>
        <taxon>Embryophyta</taxon>
        <taxon>Tracheophyta</taxon>
        <taxon>Spermatophyta</taxon>
        <taxon>Magnoliopsida</taxon>
        <taxon>Liliopsida</taxon>
        <taxon>Zingiberales</taxon>
        <taxon>Musaceae</taxon>
        <taxon>Ensete</taxon>
    </lineage>
</organism>
<evidence type="ECO:0000313" key="2">
    <source>
        <dbReference type="EMBL" id="RRT31413.1"/>
    </source>
</evidence>
<dbReference type="EMBL" id="AMZH03040165">
    <property type="protein sequence ID" value="RRT31413.1"/>
    <property type="molecule type" value="Genomic_DNA"/>
</dbReference>
<feature type="non-terminal residue" evidence="2">
    <location>
        <position position="1"/>
    </location>
</feature>
<protein>
    <submittedName>
        <fullName evidence="2">Uncharacterized protein</fullName>
    </submittedName>
</protein>
<evidence type="ECO:0000313" key="3">
    <source>
        <dbReference type="Proteomes" id="UP000287651"/>
    </source>
</evidence>
<evidence type="ECO:0000256" key="1">
    <source>
        <dbReference type="SAM" id="MobiDB-lite"/>
    </source>
</evidence>
<comment type="caution">
    <text evidence="2">The sequence shown here is derived from an EMBL/GenBank/DDBJ whole genome shotgun (WGS) entry which is preliminary data.</text>
</comment>